<feature type="region of interest" description="Disordered" evidence="1">
    <location>
        <begin position="164"/>
        <end position="187"/>
    </location>
</feature>
<sequence length="403" mass="43568">MENPQLSSTHTEQIKSIYRTIQVEWEQEKCLWREEKAALQDTVSKLSKQMAQVQQTLLLLLTGLNTTSSSLSSSSLVAPSRQQDTPLSSPDPHSSRPQTPSSPSSPSSSSSAITPTPCALHHTSSAATDGIARTSSSDSIRRLSSLMMSSHLSEALQSNIDSEGTSCLSSLKQPSHSHVSESYHEGSSVLVSDDVLAKKEEGMLDKNGTKSSSSTSQIDHRKKKKSKNKLDGSKKAHQSSSDHIAIKKKKKKKIMADKRNVHDDISASSLSSFPLPPPPIPSSALPLQHTQGAGPVRSHSLSSFFPSHTSPVLLDSQSIYRTSDSSETHVVVPPIPNNMDGIGREKITTAVHLQHKSSNLNKESSCSSSRNHHNVIVGDDEAIDDVDEAILREMDESISSDSD</sequence>
<organism evidence="2 3">
    <name type="scientific">Aduncisulcus paluster</name>
    <dbReference type="NCBI Taxonomy" id="2918883"/>
    <lineage>
        <taxon>Eukaryota</taxon>
        <taxon>Metamonada</taxon>
        <taxon>Carpediemonas-like organisms</taxon>
        <taxon>Aduncisulcus</taxon>
    </lineage>
</organism>
<comment type="caution">
    <text evidence="2">The sequence shown here is derived from an EMBL/GenBank/DDBJ whole genome shotgun (WGS) entry which is preliminary data.</text>
</comment>
<keyword evidence="3" id="KW-1185">Reference proteome</keyword>
<accession>A0ABQ5KWD9</accession>
<evidence type="ECO:0000256" key="1">
    <source>
        <dbReference type="SAM" id="MobiDB-lite"/>
    </source>
</evidence>
<proteinExistence type="predicted"/>
<protein>
    <submittedName>
        <fullName evidence="2">Uncharacterized protein</fullName>
    </submittedName>
</protein>
<feature type="region of interest" description="Disordered" evidence="1">
    <location>
        <begin position="201"/>
        <end position="256"/>
    </location>
</feature>
<evidence type="ECO:0000313" key="3">
    <source>
        <dbReference type="Proteomes" id="UP001057375"/>
    </source>
</evidence>
<feature type="compositionally biased region" description="Low complexity" evidence="1">
    <location>
        <begin position="95"/>
        <end position="117"/>
    </location>
</feature>
<feature type="compositionally biased region" description="Polar residues" evidence="1">
    <location>
        <begin position="164"/>
        <end position="177"/>
    </location>
</feature>
<feature type="region of interest" description="Disordered" evidence="1">
    <location>
        <begin position="71"/>
        <end position="134"/>
    </location>
</feature>
<reference evidence="2" key="1">
    <citation type="submission" date="2022-03" db="EMBL/GenBank/DDBJ databases">
        <title>Draft genome sequence of Aduncisulcus paluster, a free-living microaerophilic Fornicata.</title>
        <authorList>
            <person name="Yuyama I."/>
            <person name="Kume K."/>
            <person name="Tamura T."/>
            <person name="Inagaki Y."/>
            <person name="Hashimoto T."/>
        </authorList>
    </citation>
    <scope>NUCLEOTIDE SEQUENCE</scope>
    <source>
        <strain evidence="2">NY0171</strain>
    </source>
</reference>
<name>A0ABQ5KWD9_9EUKA</name>
<dbReference type="EMBL" id="BQXS01011061">
    <property type="protein sequence ID" value="GKT35769.1"/>
    <property type="molecule type" value="Genomic_DNA"/>
</dbReference>
<gene>
    <name evidence="2" type="ORF">ADUPG1_008860</name>
</gene>
<evidence type="ECO:0000313" key="2">
    <source>
        <dbReference type="EMBL" id="GKT35769.1"/>
    </source>
</evidence>
<dbReference type="Proteomes" id="UP001057375">
    <property type="component" value="Unassembled WGS sequence"/>
</dbReference>